<dbReference type="InterPro" id="IPR006439">
    <property type="entry name" value="HAD-SF_hydro_IA"/>
</dbReference>
<dbReference type="PRINTS" id="PR00413">
    <property type="entry name" value="HADHALOGNASE"/>
</dbReference>
<dbReference type="SFLD" id="SFLDS00003">
    <property type="entry name" value="Haloacid_Dehalogenase"/>
    <property type="match status" value="1"/>
</dbReference>
<dbReference type="SFLD" id="SFLDG01129">
    <property type="entry name" value="C1.5:_HAD__Beta-PGM__Phosphata"/>
    <property type="match status" value="1"/>
</dbReference>
<dbReference type="CDD" id="cd02603">
    <property type="entry name" value="HAD_sEH-N_like"/>
    <property type="match status" value="1"/>
</dbReference>
<evidence type="ECO:0000313" key="2">
    <source>
        <dbReference type="Proteomes" id="UP000028504"/>
    </source>
</evidence>
<dbReference type="EMBL" id="CP008944">
    <property type="protein sequence ID" value="AIG63404.1"/>
    <property type="molecule type" value="Genomic_DNA"/>
</dbReference>
<dbReference type="RefSeq" id="WP_038603980.1">
    <property type="nucleotide sequence ID" value="NZ_CP008944.1"/>
</dbReference>
<dbReference type="Gene3D" id="3.40.50.1000">
    <property type="entry name" value="HAD superfamily/HAD-like"/>
    <property type="match status" value="1"/>
</dbReference>
<dbReference type="SUPFAM" id="SSF56784">
    <property type="entry name" value="HAD-like"/>
    <property type="match status" value="1"/>
</dbReference>
<organism evidence="1 2">
    <name type="scientific">Corynebacterium atypicum</name>
    <dbReference type="NCBI Taxonomy" id="191610"/>
    <lineage>
        <taxon>Bacteria</taxon>
        <taxon>Bacillati</taxon>
        <taxon>Actinomycetota</taxon>
        <taxon>Actinomycetes</taxon>
        <taxon>Mycobacteriales</taxon>
        <taxon>Corynebacteriaceae</taxon>
        <taxon>Corynebacterium</taxon>
    </lineage>
</organism>
<sequence>MGRPALLFDMYGVLMHLPGPQHGAGILDAIGADARVWTVYEELRYRLDAALITETAYWQQIGERVGLGSIDSARAIEADYAGCLEADIGTVKHVLDLIGDGWKVGILSNIPPGLAARVRSKHGHWLEAFDAVTFSCDIGVAKPEQEAYEVAVDALQADPKGTVFFDDRPDYLAGAEAAGLKAVRFSGWDSVASALGL</sequence>
<dbReference type="PANTHER" id="PTHR43611:SF3">
    <property type="entry name" value="FLAVIN MONONUCLEOTIDE HYDROLASE 1, CHLOROPLATIC"/>
    <property type="match status" value="1"/>
</dbReference>
<dbReference type="InterPro" id="IPR023214">
    <property type="entry name" value="HAD_sf"/>
</dbReference>
<dbReference type="NCBIfam" id="TIGR01509">
    <property type="entry name" value="HAD-SF-IA-v3"/>
    <property type="match status" value="1"/>
</dbReference>
<dbReference type="InterPro" id="IPR036412">
    <property type="entry name" value="HAD-like_sf"/>
</dbReference>
<evidence type="ECO:0000313" key="1">
    <source>
        <dbReference type="EMBL" id="AIG63404.1"/>
    </source>
</evidence>
<protein>
    <recommendedName>
        <fullName evidence="3">Haloacid dehalogenase</fullName>
    </recommendedName>
</protein>
<gene>
    <name evidence="1" type="ORF">CATYP_00295</name>
</gene>
<dbReference type="PANTHER" id="PTHR43611">
    <property type="entry name" value="ALPHA-D-GLUCOSE 1-PHOSPHATE PHOSPHATASE"/>
    <property type="match status" value="1"/>
</dbReference>
<name>A0ABN4DDZ3_9CORY</name>
<reference evidence="1 2" key="1">
    <citation type="submission" date="2014-07" db="EMBL/GenBank/DDBJ databases">
        <title>Complete genome sequence of Corynebacterium atypicum DSM 44849: identifiction of the mycolic acid biosynthesis genes.</title>
        <authorList>
            <person name="Tippelt A."/>
            <person name="Mollmann S."/>
            <person name="Albersmeier A."/>
            <person name="Jaenicke S."/>
            <person name="Ruckert C."/>
            <person name="Tauch A."/>
        </authorList>
    </citation>
    <scope>NUCLEOTIDE SEQUENCE [LARGE SCALE GENOMIC DNA]</scope>
    <source>
        <strain evidence="1 2">R2070</strain>
    </source>
</reference>
<proteinExistence type="predicted"/>
<keyword evidence="2" id="KW-1185">Reference proteome</keyword>
<dbReference type="Proteomes" id="UP000028504">
    <property type="component" value="Chromosome"/>
</dbReference>
<evidence type="ECO:0008006" key="3">
    <source>
        <dbReference type="Google" id="ProtNLM"/>
    </source>
</evidence>
<accession>A0ABN4DDZ3</accession>
<dbReference type="Pfam" id="PF00702">
    <property type="entry name" value="Hydrolase"/>
    <property type="match status" value="1"/>
</dbReference>